<keyword evidence="2" id="KW-0472">Membrane</keyword>
<keyword evidence="3" id="KW-1185">Reference proteome</keyword>
<accession>A0AAV3S3U2</accession>
<organism evidence="2 3">
    <name type="scientific">Lithospermum erythrorhizon</name>
    <name type="common">Purple gromwell</name>
    <name type="synonym">Lithospermum officinale var. erythrorhizon</name>
    <dbReference type="NCBI Taxonomy" id="34254"/>
    <lineage>
        <taxon>Eukaryota</taxon>
        <taxon>Viridiplantae</taxon>
        <taxon>Streptophyta</taxon>
        <taxon>Embryophyta</taxon>
        <taxon>Tracheophyta</taxon>
        <taxon>Spermatophyta</taxon>
        <taxon>Magnoliopsida</taxon>
        <taxon>eudicotyledons</taxon>
        <taxon>Gunneridae</taxon>
        <taxon>Pentapetalae</taxon>
        <taxon>asterids</taxon>
        <taxon>lamiids</taxon>
        <taxon>Boraginales</taxon>
        <taxon>Boraginaceae</taxon>
        <taxon>Boraginoideae</taxon>
        <taxon>Lithospermeae</taxon>
        <taxon>Lithospermum</taxon>
    </lineage>
</organism>
<gene>
    <name evidence="2" type="ORF">LIER_34845</name>
</gene>
<evidence type="ECO:0000259" key="1">
    <source>
        <dbReference type="Pfam" id="PF07727"/>
    </source>
</evidence>
<dbReference type="CDD" id="cd09272">
    <property type="entry name" value="RNase_HI_RT_Ty1"/>
    <property type="match status" value="1"/>
</dbReference>
<dbReference type="PANTHER" id="PTHR11439:SF517">
    <property type="entry name" value="CYSTEINE-RICH RLK (RECEPTOR-LIKE PROTEIN KINASE) 8"/>
    <property type="match status" value="1"/>
</dbReference>
<proteinExistence type="predicted"/>
<feature type="domain" description="Reverse transcriptase Ty1/copia-type" evidence="1">
    <location>
        <begin position="1"/>
        <end position="50"/>
    </location>
</feature>
<dbReference type="AlphaFoldDB" id="A0AAV3S3U2"/>
<sequence length="292" mass="33158">MTDLGGMNYFLGIEVIQNRSGTFICQKQYVEAVLRRFGMMDCKPVSTPMTTGFKLNQDKGGRPVNDTQYKELVGSLMYLTNTRPDIMHATCLISRYMSSPTELHMQAAKRVLRYLKGTMQLGILYQRSKIEGELLVFTDSDYAGDYDDRKSTSGFAFILNSGAVAWGSKKQPIVTLSTTEAEYVAATACACQLIWMKRIMKILNYAAKTCIEVNCDNSSTIKLSKNPVMHGLCKHIDVRYRFLRDMVKEGSIALSYCKREDQTADVMTKALKLKTFIKHRDNLRMHDLKEII</sequence>
<reference evidence="2 3" key="1">
    <citation type="submission" date="2024-01" db="EMBL/GenBank/DDBJ databases">
        <title>The complete chloroplast genome sequence of Lithospermum erythrorhizon: insights into the phylogenetic relationship among Boraginaceae species and the maternal lineages of purple gromwells.</title>
        <authorList>
            <person name="Okada T."/>
            <person name="Watanabe K."/>
        </authorList>
    </citation>
    <scope>NUCLEOTIDE SEQUENCE [LARGE SCALE GENOMIC DNA]</scope>
</reference>
<keyword evidence="2" id="KW-0812">Transmembrane</keyword>
<dbReference type="Pfam" id="PF07727">
    <property type="entry name" value="RVT_2"/>
    <property type="match status" value="1"/>
</dbReference>
<evidence type="ECO:0000313" key="3">
    <source>
        <dbReference type="Proteomes" id="UP001454036"/>
    </source>
</evidence>
<dbReference type="SUPFAM" id="SSF56672">
    <property type="entry name" value="DNA/RNA polymerases"/>
    <property type="match status" value="1"/>
</dbReference>
<dbReference type="InterPro" id="IPR043502">
    <property type="entry name" value="DNA/RNA_pol_sf"/>
</dbReference>
<dbReference type="InterPro" id="IPR013103">
    <property type="entry name" value="RVT_2"/>
</dbReference>
<dbReference type="Proteomes" id="UP001454036">
    <property type="component" value="Unassembled WGS sequence"/>
</dbReference>
<keyword evidence="2" id="KW-0675">Receptor</keyword>
<dbReference type="PANTHER" id="PTHR11439">
    <property type="entry name" value="GAG-POL-RELATED RETROTRANSPOSON"/>
    <property type="match status" value="1"/>
</dbReference>
<comment type="caution">
    <text evidence="2">The sequence shown here is derived from an EMBL/GenBank/DDBJ whole genome shotgun (WGS) entry which is preliminary data.</text>
</comment>
<name>A0AAV3S3U2_LITER</name>
<evidence type="ECO:0000313" key="2">
    <source>
        <dbReference type="EMBL" id="GAA0187557.1"/>
    </source>
</evidence>
<dbReference type="EMBL" id="BAABME010014842">
    <property type="protein sequence ID" value="GAA0187557.1"/>
    <property type="molecule type" value="Genomic_DNA"/>
</dbReference>
<protein>
    <submittedName>
        <fullName evidence="2">Transmembrane signal receptor</fullName>
    </submittedName>
</protein>